<name>A0A1Z4N5L1_9CYAN</name>
<gene>
    <name evidence="2" type="ORF">NIES37_49950</name>
</gene>
<dbReference type="KEGG" id="ttq:NIES37_49950"/>
<evidence type="ECO:0000313" key="3">
    <source>
        <dbReference type="Proteomes" id="UP000218785"/>
    </source>
</evidence>
<feature type="domain" description="Knr4/Smi1-like" evidence="1">
    <location>
        <begin position="31"/>
        <end position="197"/>
    </location>
</feature>
<keyword evidence="3" id="KW-1185">Reference proteome</keyword>
<evidence type="ECO:0000313" key="2">
    <source>
        <dbReference type="EMBL" id="BAZ00997.1"/>
    </source>
</evidence>
<dbReference type="Proteomes" id="UP000218785">
    <property type="component" value="Chromosome"/>
</dbReference>
<dbReference type="AlphaFoldDB" id="A0A1Z4N5L1"/>
<proteinExistence type="predicted"/>
<organism evidence="2 3">
    <name type="scientific">Tolypothrix tenuis PCC 7101</name>
    <dbReference type="NCBI Taxonomy" id="231146"/>
    <lineage>
        <taxon>Bacteria</taxon>
        <taxon>Bacillati</taxon>
        <taxon>Cyanobacteriota</taxon>
        <taxon>Cyanophyceae</taxon>
        <taxon>Nostocales</taxon>
        <taxon>Tolypothrichaceae</taxon>
        <taxon>Tolypothrix</taxon>
    </lineage>
</organism>
<protein>
    <recommendedName>
        <fullName evidence="1">Knr4/Smi1-like domain-containing protein</fullName>
    </recommendedName>
</protein>
<evidence type="ECO:0000259" key="1">
    <source>
        <dbReference type="SMART" id="SM00860"/>
    </source>
</evidence>
<accession>A0A1Z4N5L1</accession>
<dbReference type="SMART" id="SM00860">
    <property type="entry name" value="SMI1_KNR4"/>
    <property type="match status" value="1"/>
</dbReference>
<sequence length="247" mass="29654">MKNYVEKFETLVREVESNQFLEVTEFKVNSPISKQKLADIEVAIEKKLDKSIINFYRQMNGLTLNWRVKPDLANDEQAFEKIRDRYDDYYIKWPEDETDAIPFAKIDILPLENCLIERNWQEIIIPQPDETIEFANVSYQHSDFTKRLKPFDVFSDYSCMSFILENDNDNPKVLLLSDYYIEWEESRITDFESYLEMLLVTRGIVESRSRIYGEYEGHKKPLFRTPEAYWIEHQQYVPKLFRGHDLD</sequence>
<dbReference type="RefSeq" id="WP_096580275.1">
    <property type="nucleotide sequence ID" value="NZ_CAWNJS010000001.1"/>
</dbReference>
<reference evidence="2 3" key="1">
    <citation type="submission" date="2017-06" db="EMBL/GenBank/DDBJ databases">
        <title>Genome sequencing of cyanobaciteial culture collection at National Institute for Environmental Studies (NIES).</title>
        <authorList>
            <person name="Hirose Y."/>
            <person name="Shimura Y."/>
            <person name="Fujisawa T."/>
            <person name="Nakamura Y."/>
            <person name="Kawachi M."/>
        </authorList>
    </citation>
    <scope>NUCLEOTIDE SEQUENCE [LARGE SCALE GENOMIC DNA]</scope>
    <source>
        <strain evidence="2 3">NIES-37</strain>
    </source>
</reference>
<dbReference type="EMBL" id="AP018248">
    <property type="protein sequence ID" value="BAZ00997.1"/>
    <property type="molecule type" value="Genomic_DNA"/>
</dbReference>
<dbReference type="InterPro" id="IPR018958">
    <property type="entry name" value="Knr4/Smi1-like_dom"/>
</dbReference>